<dbReference type="EMBL" id="CAJHIA010000037">
    <property type="protein sequence ID" value="CAD6456256.1"/>
    <property type="molecule type" value="Genomic_DNA"/>
</dbReference>
<dbReference type="PROSITE" id="PS51405">
    <property type="entry name" value="HEME_HALOPEROXIDASE"/>
    <property type="match status" value="1"/>
</dbReference>
<comment type="similarity">
    <text evidence="7">Belongs to the chloroperoxidase family.</text>
</comment>
<sequence>MKLNFLSTALAVGLVSARAHYQQEIIVNDTEGQWIAPTATDYRGPCPMLNTLANHGFLPRDGRNLTEYNLVKGLKHGLNFNKSLSSIMFQQGVFSSPAYPNTTFFTLDDLNRHNILEHDASISRSDAYFGNNHVFNQTIFDTTKKYWPSETLTAQHLVNGKIFRQVVSRTTNPNYTFTSKTQSFSIGEIAAPIIAFGDKNALTANRTLVENWIESERLPTELGWSKPKEEVTLSDILYVTGVMANLTSLLSDAVITPRDGNTGTHAKRMGHWGVSM</sequence>
<dbReference type="InterPro" id="IPR036851">
    <property type="entry name" value="Chloroperoxidase-like_sf"/>
</dbReference>
<gene>
    <name evidence="10" type="ORF">SCLTRI_LOCUS10414</name>
</gene>
<keyword evidence="3" id="KW-0349">Heme</keyword>
<keyword evidence="8" id="KW-0732">Signal</keyword>
<evidence type="ECO:0000256" key="8">
    <source>
        <dbReference type="SAM" id="SignalP"/>
    </source>
</evidence>
<dbReference type="PANTHER" id="PTHR33577">
    <property type="entry name" value="STERIGMATOCYSTIN BIOSYNTHESIS PEROXIDASE STCC-RELATED"/>
    <property type="match status" value="1"/>
</dbReference>
<keyword evidence="6" id="KW-0408">Iron</keyword>
<dbReference type="Pfam" id="PF01328">
    <property type="entry name" value="Peroxidase_2"/>
    <property type="match status" value="1"/>
</dbReference>
<evidence type="ECO:0000313" key="10">
    <source>
        <dbReference type="EMBL" id="CAD6456256.1"/>
    </source>
</evidence>
<feature type="chain" id="PRO_5034227510" evidence="8">
    <location>
        <begin position="20"/>
        <end position="276"/>
    </location>
</feature>
<keyword evidence="4" id="KW-0479">Metal-binding</keyword>
<feature type="signal peptide" evidence="8">
    <location>
        <begin position="1"/>
        <end position="19"/>
    </location>
</feature>
<dbReference type="Gene3D" id="1.10.489.10">
    <property type="entry name" value="Chloroperoxidase-like"/>
    <property type="match status" value="1"/>
</dbReference>
<protein>
    <submittedName>
        <fullName evidence="10">Eaee59cb-a35b-40f6-8080-2870591d6caa</fullName>
    </submittedName>
</protein>
<keyword evidence="11" id="KW-1185">Reference proteome</keyword>
<dbReference type="InterPro" id="IPR000028">
    <property type="entry name" value="Chloroperoxidase"/>
</dbReference>
<evidence type="ECO:0000256" key="7">
    <source>
        <dbReference type="ARBA" id="ARBA00025795"/>
    </source>
</evidence>
<evidence type="ECO:0000256" key="3">
    <source>
        <dbReference type="ARBA" id="ARBA00022617"/>
    </source>
</evidence>
<name>A0A8H2W3Z9_9HELO</name>
<evidence type="ECO:0000256" key="6">
    <source>
        <dbReference type="ARBA" id="ARBA00023004"/>
    </source>
</evidence>
<dbReference type="GO" id="GO:0004601">
    <property type="term" value="F:peroxidase activity"/>
    <property type="evidence" value="ECO:0007669"/>
    <property type="project" value="UniProtKB-KW"/>
</dbReference>
<feature type="domain" description="Heme haloperoxidase family profile" evidence="9">
    <location>
        <begin position="30"/>
        <end position="238"/>
    </location>
</feature>
<evidence type="ECO:0000256" key="1">
    <source>
        <dbReference type="ARBA" id="ARBA00001970"/>
    </source>
</evidence>
<evidence type="ECO:0000256" key="2">
    <source>
        <dbReference type="ARBA" id="ARBA00022559"/>
    </source>
</evidence>
<accession>A0A8H2W3Z9</accession>
<dbReference type="OrthoDB" id="407298at2759"/>
<organism evidence="10 11">
    <name type="scientific">Sclerotinia trifoliorum</name>
    <dbReference type="NCBI Taxonomy" id="28548"/>
    <lineage>
        <taxon>Eukaryota</taxon>
        <taxon>Fungi</taxon>
        <taxon>Dikarya</taxon>
        <taxon>Ascomycota</taxon>
        <taxon>Pezizomycotina</taxon>
        <taxon>Leotiomycetes</taxon>
        <taxon>Helotiales</taxon>
        <taxon>Sclerotiniaceae</taxon>
        <taxon>Sclerotinia</taxon>
    </lineage>
</organism>
<comment type="caution">
    <text evidence="10">The sequence shown here is derived from an EMBL/GenBank/DDBJ whole genome shotgun (WGS) entry which is preliminary data.</text>
</comment>
<evidence type="ECO:0000259" key="9">
    <source>
        <dbReference type="PROSITE" id="PS51405"/>
    </source>
</evidence>
<keyword evidence="5" id="KW-0560">Oxidoreductase</keyword>
<dbReference type="SUPFAM" id="SSF47571">
    <property type="entry name" value="Cloroperoxidase"/>
    <property type="match status" value="1"/>
</dbReference>
<dbReference type="AlphaFoldDB" id="A0A8H2W3Z9"/>
<reference evidence="10" key="1">
    <citation type="submission" date="2020-10" db="EMBL/GenBank/DDBJ databases">
        <authorList>
            <person name="Kusch S."/>
        </authorList>
    </citation>
    <scope>NUCLEOTIDE SEQUENCE</scope>
    <source>
        <strain evidence="10">SwB9</strain>
    </source>
</reference>
<evidence type="ECO:0000313" key="11">
    <source>
        <dbReference type="Proteomes" id="UP000624404"/>
    </source>
</evidence>
<keyword evidence="2" id="KW-0575">Peroxidase</keyword>
<dbReference type="Proteomes" id="UP000624404">
    <property type="component" value="Unassembled WGS sequence"/>
</dbReference>
<proteinExistence type="inferred from homology"/>
<dbReference type="GO" id="GO:0046872">
    <property type="term" value="F:metal ion binding"/>
    <property type="evidence" value="ECO:0007669"/>
    <property type="project" value="UniProtKB-KW"/>
</dbReference>
<evidence type="ECO:0000256" key="5">
    <source>
        <dbReference type="ARBA" id="ARBA00023002"/>
    </source>
</evidence>
<dbReference type="PANTHER" id="PTHR33577:SF7">
    <property type="entry name" value="HEME HALOPEROXIDASE FAMILY PROFILE DOMAIN-CONTAINING PROTEIN"/>
    <property type="match status" value="1"/>
</dbReference>
<comment type="cofactor">
    <cofactor evidence="1">
        <name>heme b</name>
        <dbReference type="ChEBI" id="CHEBI:60344"/>
    </cofactor>
</comment>
<evidence type="ECO:0000256" key="4">
    <source>
        <dbReference type="ARBA" id="ARBA00022723"/>
    </source>
</evidence>